<protein>
    <submittedName>
        <fullName evidence="3">Flagellar protein FlgN</fullName>
    </submittedName>
</protein>
<feature type="coiled-coil region" evidence="2">
    <location>
        <begin position="6"/>
        <end position="107"/>
    </location>
</feature>
<keyword evidence="3" id="KW-0966">Cell projection</keyword>
<keyword evidence="4" id="KW-1185">Reference proteome</keyword>
<dbReference type="InterPro" id="IPR007809">
    <property type="entry name" value="FlgN-like"/>
</dbReference>
<evidence type="ECO:0000256" key="2">
    <source>
        <dbReference type="SAM" id="Coils"/>
    </source>
</evidence>
<evidence type="ECO:0000313" key="3">
    <source>
        <dbReference type="EMBL" id="MBC2398428.1"/>
    </source>
</evidence>
<accession>A0A923E8J1</accession>
<proteinExistence type="predicted"/>
<keyword evidence="3" id="KW-0969">Cilium</keyword>
<keyword evidence="3" id="KW-0282">Flagellum</keyword>
<dbReference type="Pfam" id="PF05130">
    <property type="entry name" value="FlgN"/>
    <property type="match status" value="1"/>
</dbReference>
<keyword evidence="2" id="KW-0175">Coiled coil</keyword>
<evidence type="ECO:0000313" key="4">
    <source>
        <dbReference type="Proteomes" id="UP000563151"/>
    </source>
</evidence>
<dbReference type="EMBL" id="JAAZWO010000014">
    <property type="protein sequence ID" value="MBC2398428.1"/>
    <property type="molecule type" value="Genomic_DNA"/>
</dbReference>
<dbReference type="SUPFAM" id="SSF140566">
    <property type="entry name" value="FlgN-like"/>
    <property type="match status" value="1"/>
</dbReference>
<sequence length="136" mass="16029">MINDLNEIILQEIKALEGLLECLDKQHEHIAKSEVFKLEAVVKEIEANNKEIAKWEMKRRNITKGQPIGKIVEELKDETLENNYRKIRRLVEELKVQKETNEILIKQGLGYTNRMLQLLNPDRQPKTYGAYGKMRR</sequence>
<dbReference type="AlphaFoldDB" id="A0A923E8J1"/>
<keyword evidence="1" id="KW-1005">Bacterial flagellum biogenesis</keyword>
<dbReference type="GO" id="GO:0044780">
    <property type="term" value="P:bacterial-type flagellum assembly"/>
    <property type="evidence" value="ECO:0007669"/>
    <property type="project" value="InterPro"/>
</dbReference>
<reference evidence="3 4" key="1">
    <citation type="submission" date="2020-04" db="EMBL/GenBank/DDBJ databases">
        <title>Genomic insights into acetone-butanol-ethanol (ABE) fermentation by sequencing solventogenic clostridia strains.</title>
        <authorList>
            <person name="Brown S."/>
        </authorList>
    </citation>
    <scope>NUCLEOTIDE SEQUENCE [LARGE SCALE GENOMIC DNA]</scope>
    <source>
        <strain evidence="3 4">DJ011</strain>
    </source>
</reference>
<dbReference type="InterPro" id="IPR036679">
    <property type="entry name" value="FlgN-like_sf"/>
</dbReference>
<evidence type="ECO:0000256" key="1">
    <source>
        <dbReference type="ARBA" id="ARBA00022795"/>
    </source>
</evidence>
<name>A0A923E8J1_CLOTT</name>
<dbReference type="Proteomes" id="UP000563151">
    <property type="component" value="Unassembled WGS sequence"/>
</dbReference>
<comment type="caution">
    <text evidence="3">The sequence shown here is derived from an EMBL/GenBank/DDBJ whole genome shotgun (WGS) entry which is preliminary data.</text>
</comment>
<dbReference type="RefSeq" id="WP_035144824.1">
    <property type="nucleotide sequence ID" value="NZ_JAAZWO010000014.1"/>
</dbReference>
<dbReference type="Gene3D" id="1.20.58.300">
    <property type="entry name" value="FlgN-like"/>
    <property type="match status" value="1"/>
</dbReference>
<gene>
    <name evidence="3" type="ORF">HGG79_11695</name>
</gene>
<organism evidence="3 4">
    <name type="scientific">Clostridium tetanomorphum</name>
    <dbReference type="NCBI Taxonomy" id="1553"/>
    <lineage>
        <taxon>Bacteria</taxon>
        <taxon>Bacillati</taxon>
        <taxon>Bacillota</taxon>
        <taxon>Clostridia</taxon>
        <taxon>Eubacteriales</taxon>
        <taxon>Clostridiaceae</taxon>
        <taxon>Clostridium</taxon>
    </lineage>
</organism>